<evidence type="ECO:0008006" key="3">
    <source>
        <dbReference type="Google" id="ProtNLM"/>
    </source>
</evidence>
<name>A0ABV0IUG3_9NEIS</name>
<comment type="caution">
    <text evidence="1">The sequence shown here is derived from an EMBL/GenBank/DDBJ whole genome shotgun (WGS) entry which is preliminary data.</text>
</comment>
<protein>
    <recommendedName>
        <fullName evidence="3">Toxin HicA</fullName>
    </recommendedName>
</protein>
<accession>A0ABV0IUG3</accession>
<sequence>MLDEYRENHRQDEALTEQHQLSWLETVCREKFGEPRQQGTSHQIYEIPGGGGRINIQNDHGKAKSYQVRQVLKALEQLEKPQNG</sequence>
<proteinExistence type="predicted"/>
<dbReference type="EMBL" id="JBDXMI010000001">
    <property type="protein sequence ID" value="MEO9384339.1"/>
    <property type="molecule type" value="Genomic_DNA"/>
</dbReference>
<evidence type="ECO:0000313" key="2">
    <source>
        <dbReference type="Proteomes" id="UP001462502"/>
    </source>
</evidence>
<gene>
    <name evidence="1" type="ORF">ABI908_09500</name>
</gene>
<dbReference type="Proteomes" id="UP001462502">
    <property type="component" value="Unassembled WGS sequence"/>
</dbReference>
<keyword evidence="2" id="KW-1185">Reference proteome</keyword>
<organism evidence="1 2">
    <name type="scientific">Chromobacterium phragmitis</name>
    <dbReference type="NCBI Taxonomy" id="2202141"/>
    <lineage>
        <taxon>Bacteria</taxon>
        <taxon>Pseudomonadati</taxon>
        <taxon>Pseudomonadota</taxon>
        <taxon>Betaproteobacteria</taxon>
        <taxon>Neisseriales</taxon>
        <taxon>Chromobacteriaceae</taxon>
        <taxon>Chromobacterium</taxon>
    </lineage>
</organism>
<dbReference type="RefSeq" id="WP_201282249.1">
    <property type="nucleotide sequence ID" value="NZ_CP029554.1"/>
</dbReference>
<reference evidence="1 2" key="1">
    <citation type="submission" date="2024-05" db="EMBL/GenBank/DDBJ databases">
        <authorList>
            <person name="De Oliveira J.P."/>
            <person name="Noriler S.A."/>
            <person name="De Oliveira A.G."/>
            <person name="Sipoli D.S."/>
        </authorList>
    </citation>
    <scope>NUCLEOTIDE SEQUENCE [LARGE SCALE GENOMIC DNA]</scope>
    <source>
        <strain evidence="1 2">LABIM192</strain>
    </source>
</reference>
<evidence type="ECO:0000313" key="1">
    <source>
        <dbReference type="EMBL" id="MEO9384339.1"/>
    </source>
</evidence>